<dbReference type="InterPro" id="IPR010985">
    <property type="entry name" value="Ribbon_hlx_hlx"/>
</dbReference>
<dbReference type="AlphaFoldDB" id="A0A8D5ANB6"/>
<protein>
    <recommendedName>
        <fullName evidence="3">CopG family transcriptional regulator</fullName>
    </recommendedName>
</protein>
<evidence type="ECO:0000313" key="2">
    <source>
        <dbReference type="Proteomes" id="UP000824988"/>
    </source>
</evidence>
<organism evidence="1 2">
    <name type="scientific">Methylogaea oryzae</name>
    <dbReference type="NCBI Taxonomy" id="1295382"/>
    <lineage>
        <taxon>Bacteria</taxon>
        <taxon>Pseudomonadati</taxon>
        <taxon>Pseudomonadota</taxon>
        <taxon>Gammaproteobacteria</taxon>
        <taxon>Methylococcales</taxon>
        <taxon>Methylococcaceae</taxon>
        <taxon>Methylogaea</taxon>
    </lineage>
</organism>
<evidence type="ECO:0008006" key="3">
    <source>
        <dbReference type="Google" id="ProtNLM"/>
    </source>
</evidence>
<name>A0A8D5ANB6_9GAMM</name>
<dbReference type="Proteomes" id="UP000824988">
    <property type="component" value="Chromosome"/>
</dbReference>
<sequence length="77" mass="8490">MSSEAIRSTLYIEPALHQALRLKAASAHRSMSEIVNDAIRAALREDEEDLAAFAERAEEPTVSYEVFLAKLKADGTL</sequence>
<gene>
    <name evidence="1" type="ORF">MoryE10_25310</name>
</gene>
<keyword evidence="2" id="KW-1185">Reference proteome</keyword>
<dbReference type="EMBL" id="AP019782">
    <property type="protein sequence ID" value="BBL71925.1"/>
    <property type="molecule type" value="Genomic_DNA"/>
</dbReference>
<dbReference type="RefSeq" id="WP_054773034.1">
    <property type="nucleotide sequence ID" value="NZ_AP019782.1"/>
</dbReference>
<dbReference type="KEGG" id="moz:MoryE10_25310"/>
<reference evidence="1" key="1">
    <citation type="submission" date="2019-06" db="EMBL/GenBank/DDBJ databases">
        <title>Complete genome sequence of Methylogaea oryzae strain JCM16910.</title>
        <authorList>
            <person name="Asakawa S."/>
        </authorList>
    </citation>
    <scope>NUCLEOTIDE SEQUENCE</scope>
    <source>
        <strain evidence="1">E10</strain>
    </source>
</reference>
<evidence type="ECO:0000313" key="1">
    <source>
        <dbReference type="EMBL" id="BBL71925.1"/>
    </source>
</evidence>
<dbReference type="SUPFAM" id="SSF47598">
    <property type="entry name" value="Ribbon-helix-helix"/>
    <property type="match status" value="1"/>
</dbReference>
<proteinExistence type="predicted"/>
<accession>A0A8D5ANB6</accession>
<dbReference type="GO" id="GO:0006355">
    <property type="term" value="P:regulation of DNA-templated transcription"/>
    <property type="evidence" value="ECO:0007669"/>
    <property type="project" value="InterPro"/>
</dbReference>